<dbReference type="PANTHER" id="PTHR12138:SF162">
    <property type="entry name" value="CHROMOSOME UNDETERMINED SCAFFOLD_275, WHOLE GENOME SHOTGUN SEQUENCE"/>
    <property type="match status" value="1"/>
</dbReference>
<dbReference type="Proteomes" id="UP000028761">
    <property type="component" value="Chromosome 7"/>
</dbReference>
<name>A0A8I5NVZ4_PAPAN</name>
<reference evidence="2" key="3">
    <citation type="submission" date="2025-09" db="UniProtKB">
        <authorList>
            <consortium name="Ensembl"/>
        </authorList>
    </citation>
    <scope>IDENTIFICATION</scope>
</reference>
<reference evidence="2 3" key="1">
    <citation type="submission" date="2012-03" db="EMBL/GenBank/DDBJ databases">
        <title>Whole Genome Assembly of Papio anubis.</title>
        <authorList>
            <person name="Liu Y.L."/>
            <person name="Abraham K.A."/>
            <person name="Akbar H.A."/>
            <person name="Ali S.A."/>
            <person name="Anosike U.A."/>
            <person name="Aqrawi P.A."/>
            <person name="Arias F.A."/>
            <person name="Attaway T.A."/>
            <person name="Awwad R.A."/>
            <person name="Babu C.B."/>
            <person name="Bandaranaike D.B."/>
            <person name="Battles P.B."/>
            <person name="Bell A.B."/>
            <person name="Beltran B.B."/>
            <person name="Berhane-Mersha D.B."/>
            <person name="Bess C.B."/>
            <person name="Bickham C.B."/>
            <person name="Bolden T.B."/>
            <person name="Carter K.C."/>
            <person name="Chau D.C."/>
            <person name="Chavez A.C."/>
            <person name="Clerc-Blankenburg K.C."/>
            <person name="Coyle M.C."/>
            <person name="Dao M.D."/>
            <person name="Davila M.L.D."/>
            <person name="Davy-Carroll L.D."/>
            <person name="Denson S.D."/>
            <person name="Dinh H.D."/>
            <person name="Fernandez S.F."/>
            <person name="Fernando P.F."/>
            <person name="Forbes L.F."/>
            <person name="Francis C.F."/>
            <person name="Francisco L.F."/>
            <person name="Fu Q.F."/>
            <person name="Garcia-Iii R.G."/>
            <person name="Garrett T.G."/>
            <person name="Gross S.G."/>
            <person name="Gubbala S.G."/>
            <person name="Hirani K.H."/>
            <person name="Hogues M.H."/>
            <person name="Hollins B.H."/>
            <person name="Jackson L.J."/>
            <person name="Javaid M.J."/>
            <person name="Jhangiani S.J."/>
            <person name="Johnson A.J."/>
            <person name="Johnson B.J."/>
            <person name="Jones J.J."/>
            <person name="Joshi V.J."/>
            <person name="Kalu J.K."/>
            <person name="Khan N.K."/>
            <person name="Korchina V.K."/>
            <person name="Kovar C.K."/>
            <person name="Lago L.L."/>
            <person name="Lara F.L."/>
            <person name="Le T.-K.L."/>
            <person name="Lee S.L."/>
            <person name="Legall-Iii F.L."/>
            <person name="Lemon S.L."/>
            <person name="Liu J.L."/>
            <person name="Liu Y.-S.L."/>
            <person name="Liyanage D.L."/>
            <person name="Lopez J.L."/>
            <person name="Lorensuhewa L.L."/>
            <person name="Mata R.M."/>
            <person name="Mathew T.M."/>
            <person name="Mercado C.M."/>
            <person name="Mercado I.M."/>
            <person name="Morales K.M."/>
            <person name="Morgan M.M."/>
            <person name="Munidasa M.M."/>
            <person name="Ngo D.N."/>
            <person name="Nguyen L.N."/>
            <person name="Nguyen T.N."/>
            <person name="Nguyen N.N."/>
            <person name="Obregon M.O."/>
            <person name="Okwuonu G.O."/>
            <person name="Ongeri F.O."/>
            <person name="Onwere C.O."/>
            <person name="Osifeso I.O."/>
            <person name="Parra A.P."/>
            <person name="Patil S.P."/>
            <person name="Perez A.P."/>
            <person name="Perez Y.P."/>
            <person name="Pham C.P."/>
            <person name="Pu L.-L.P."/>
            <person name="Puazo M.P."/>
            <person name="Quiroz J.Q."/>
            <person name="Rouhana J.R."/>
            <person name="Ruiz M.R."/>
            <person name="Ruiz S.-J.R."/>
            <person name="Saada N.S."/>
            <person name="Santibanez J.S."/>
            <person name="Scheel M.S."/>
            <person name="Schneider B.S."/>
            <person name="Simmons D.S."/>
            <person name="Sisson I.S."/>
            <person name="Tang L.-Y.T."/>
            <person name="Thornton R.T."/>
            <person name="Tisius J.T."/>
            <person name="Toledanes G.T."/>
            <person name="Trejos Z.T."/>
            <person name="Usmani K.U."/>
            <person name="Varghese R.V."/>
            <person name="Vattathil S.V."/>
            <person name="Vee V.V."/>
            <person name="Walker D.W."/>
            <person name="Weissenberger G.W."/>
            <person name="White C.W."/>
            <person name="Williams A.W."/>
            <person name="Woodworth J.W."/>
            <person name="Wright R.W."/>
            <person name="Zhu Y.Z."/>
            <person name="Han Y.H."/>
            <person name="Newsham I.N."/>
            <person name="Nazareth L.N."/>
            <person name="Worley K.W."/>
            <person name="Muzny D.M."/>
            <person name="Rogers J.R."/>
            <person name="Gibbs R.G."/>
        </authorList>
    </citation>
    <scope>NUCLEOTIDE SEQUENCE [LARGE SCALE GENOMIC DNA]</scope>
</reference>
<accession>A0A8I5NVZ4</accession>
<dbReference type="PANTHER" id="PTHR12138">
    <property type="entry name" value="PRIMATE-EXPANDED PROTEIN FAMILY"/>
    <property type="match status" value="1"/>
</dbReference>
<dbReference type="GeneTree" id="ENSGT00940000163505"/>
<keyword evidence="1" id="KW-1133">Transmembrane helix</keyword>
<evidence type="ECO:0000313" key="3">
    <source>
        <dbReference type="Proteomes" id="UP000028761"/>
    </source>
</evidence>
<protein>
    <submittedName>
        <fullName evidence="2">Uncharacterized protein</fullName>
    </submittedName>
</protein>
<keyword evidence="1" id="KW-0812">Transmembrane</keyword>
<keyword evidence="1" id="KW-0472">Membrane</keyword>
<proteinExistence type="predicted"/>
<keyword evidence="3" id="KW-1185">Reference proteome</keyword>
<dbReference type="Ensembl" id="ENSPANT00000071728.1">
    <property type="protein sequence ID" value="ENSPANP00000058119.1"/>
    <property type="gene ID" value="ENSPANG00000051386.1"/>
</dbReference>
<feature type="transmembrane region" description="Helical" evidence="1">
    <location>
        <begin position="55"/>
        <end position="75"/>
    </location>
</feature>
<sequence>MRQVLALSSFYRGGTENKRDSVKSKVAQRSEIKPGFQPSLVGLQAQSLPLFKKHFLIFFIFFFFLSFFFFLRWSLTLLPRLGCNGMISAHCNLHLPSSCHSPASACREAGTTGAHHHAQLIFCIILCRIFKSMVMIESKL</sequence>
<evidence type="ECO:0000313" key="2">
    <source>
        <dbReference type="Ensembl" id="ENSPANP00000058119.1"/>
    </source>
</evidence>
<reference evidence="2" key="2">
    <citation type="submission" date="2025-08" db="UniProtKB">
        <authorList>
            <consortium name="Ensembl"/>
        </authorList>
    </citation>
    <scope>IDENTIFICATION</scope>
</reference>
<dbReference type="AlphaFoldDB" id="A0A8I5NVZ4"/>
<evidence type="ECO:0000256" key="1">
    <source>
        <dbReference type="SAM" id="Phobius"/>
    </source>
</evidence>
<organism evidence="2 3">
    <name type="scientific">Papio anubis</name>
    <name type="common">Olive baboon</name>
    <dbReference type="NCBI Taxonomy" id="9555"/>
    <lineage>
        <taxon>Eukaryota</taxon>
        <taxon>Metazoa</taxon>
        <taxon>Chordata</taxon>
        <taxon>Craniata</taxon>
        <taxon>Vertebrata</taxon>
        <taxon>Euteleostomi</taxon>
        <taxon>Mammalia</taxon>
        <taxon>Eutheria</taxon>
        <taxon>Euarchontoglires</taxon>
        <taxon>Primates</taxon>
        <taxon>Haplorrhini</taxon>
        <taxon>Catarrhini</taxon>
        <taxon>Cercopithecidae</taxon>
        <taxon>Cercopithecinae</taxon>
        <taxon>Papio</taxon>
    </lineage>
</organism>